<proteinExistence type="predicted"/>
<dbReference type="HOGENOM" id="CLU_2540665_0_0_10"/>
<dbReference type="Proteomes" id="UP000005113">
    <property type="component" value="Unassembled WGS sequence"/>
</dbReference>
<gene>
    <name evidence="1" type="ORF">SapgrDRAFT_2677</name>
</gene>
<protein>
    <submittedName>
        <fullName evidence="1">Uncharacterized protein</fullName>
    </submittedName>
</protein>
<evidence type="ECO:0000313" key="1">
    <source>
        <dbReference type="EMBL" id="EJF54333.1"/>
    </source>
</evidence>
<name>J1I7D2_9BACT</name>
<organism evidence="1 2">
    <name type="scientific">Saprospira grandis DSM 2844</name>
    <dbReference type="NCBI Taxonomy" id="694433"/>
    <lineage>
        <taxon>Bacteria</taxon>
        <taxon>Pseudomonadati</taxon>
        <taxon>Bacteroidota</taxon>
        <taxon>Saprospiria</taxon>
        <taxon>Saprospirales</taxon>
        <taxon>Saprospiraceae</taxon>
        <taxon>Saprospira</taxon>
    </lineage>
</organism>
<evidence type="ECO:0000313" key="2">
    <source>
        <dbReference type="Proteomes" id="UP000005113"/>
    </source>
</evidence>
<reference evidence="2" key="1">
    <citation type="journal article" date="2012" name="Stand. Genomic Sci.">
        <title>Permanent draft genome sequence of the gliding predator Saprospira grandis strain Sa g1 (= HR1).</title>
        <authorList>
            <person name="Mavromatis K."/>
            <person name="Chertkov O."/>
            <person name="Lapidus A."/>
            <person name="Nolan M."/>
            <person name="Lucas S."/>
            <person name="Tice H."/>
            <person name="Del Rio T.G."/>
            <person name="Cheng J.F."/>
            <person name="Han C."/>
            <person name="Tapia R."/>
            <person name="Bruce D."/>
            <person name="Goodwin L.A."/>
            <person name="Pitluck S."/>
            <person name="Huntemann M."/>
            <person name="Liolios K."/>
            <person name="Pagani I."/>
            <person name="Ivanova N."/>
            <person name="Mikhailova N."/>
            <person name="Pati A."/>
            <person name="Chen A."/>
            <person name="Palaniappan K."/>
            <person name="Land M."/>
            <person name="Brambilla E.M."/>
            <person name="Rohde M."/>
            <person name="Spring S."/>
            <person name="Goker M."/>
            <person name="Detter J.C."/>
            <person name="Bristow J."/>
            <person name="Eisen J.A."/>
            <person name="Markowitz V."/>
            <person name="Hugenholtz P."/>
            <person name="Kyrpides N.C."/>
            <person name="Klenk H.P."/>
            <person name="Woyke T."/>
        </authorList>
    </citation>
    <scope>NUCLEOTIDE SEQUENCE [LARGE SCALE GENOMIC DNA]</scope>
    <source>
        <strain evidence="2">DSM 2844</strain>
    </source>
</reference>
<sequence>MIIWGCPCGLRPWVGLSRSSLFARPCASFAGLVWPSATAAHPSAASLRSFAAALPPARRKKTGPKTEEQFKLKNFFIPANKVS</sequence>
<dbReference type="EMBL" id="JH719942">
    <property type="protein sequence ID" value="EJF54333.1"/>
    <property type="molecule type" value="Genomic_DNA"/>
</dbReference>
<dbReference type="AlphaFoldDB" id="J1I7D2"/>
<accession>J1I7D2</accession>